<evidence type="ECO:0000256" key="4">
    <source>
        <dbReference type="ARBA" id="ARBA00022729"/>
    </source>
</evidence>
<feature type="region of interest" description="Disordered" evidence="8">
    <location>
        <begin position="2446"/>
        <end position="2482"/>
    </location>
</feature>
<dbReference type="PROSITE" id="PS50835">
    <property type="entry name" value="IG_LIKE"/>
    <property type="match status" value="1"/>
</dbReference>
<keyword evidence="3" id="KW-0812">Transmembrane</keyword>
<keyword evidence="7" id="KW-1015">Disulfide bond</keyword>
<evidence type="ECO:0000313" key="13">
    <source>
        <dbReference type="EMBL" id="GAA5494077.1"/>
    </source>
</evidence>
<evidence type="ECO:0000256" key="6">
    <source>
        <dbReference type="ARBA" id="ARBA00022989"/>
    </source>
</evidence>
<dbReference type="InterPro" id="IPR015919">
    <property type="entry name" value="Cadherin-like_sf"/>
</dbReference>
<dbReference type="PROSITE" id="PS50268">
    <property type="entry name" value="CADHERIN_2"/>
    <property type="match status" value="8"/>
</dbReference>
<sequence>MKLMKNNLRSLYLTFVTLLVAIYTAHASNDGDWWSMGPVGGKFQVQSGSSYLKVQTAEAGGPADLAGLQVGDYILGAFGKQFGITNGSSNGYKGATQDFGDAIERAESSDGVLPLLIMRSGTGSVNLTVNLPVTGAFGPSYPLGSAKFDTMYQKAAADIHAEIAGNANADAGYMSGFYGMILLADPNWNETTGTKPYRLSIDRMRDRAVEVLNAAIVNPVEATNLDGTPNDGSENDSDPNDQSYVGVGLENWGLSTWSMFLAEYRSKTGDTSVDATIQRAADLLAGRIQTWQQPPYGGSNGPTKVGLMGHGGVTGDYPHIGYAGINIVNAHAMTALAMLKTAGATVDDTKMQASWNWVKGTTRLDGGSEDGNIGYAWKQGGGDSSGRTAGVAFSMSSYGGLDAVDQGVLDRMKDYVVRQWQRFQHAHAYTVAGTQFYQFVLPYLNDREQRFIMANQRHYYHFHRTTSNQLVYFGGRENNGGDGYVGTYRVALANIGMAQAVASGNLTTIPNIDTARIHADFTSPYLTWPSLDARHAEIGNLSQAFTVDITDYLGNALLPANYTATWSHVSGPATATFTSTNTAGTTVNFPQDGTYRIQLEVVSNGYTLIEPIDVVVDTSGGPAPVAPSIVTQPSPQTTTLGGAATFTVTVDGDGPFLYEWFYGAVSLGASPSSSLNLTNVSGGQAGDYHCVITHPAGTLTSATASLTIPDAGVLVQGGLWRDQFDGISGNSVSDLTSNSKFPRQPSFAEVLDRAESDREIGDNYGSRWTGWITPDVTGDYVFYLASDYSSELWISTDSQPSNKVLVTSNVNVLSRNWDGGGQSAAISLTAGQAYYIEVLHKENTGSDYCGVAWQKPGEAVPVDGSEPIPGQYFSYFSGGVHGTTVTLPPVFDSSSYAWNLDENTSTGTSLGIVSASDADTPITYAITEGNTNGVFAIDSSTGEITLANALDYETSPSYTLTIQATNASGLIGQVQGVVTVNDIYDAQFIVDTNFESVDGFTGYSGHATLATTTDNLGNEWSTPNDARIWNSSNIPPSGTQCLVLGVAGNPSTAELVIPDTDHGVSSVTFDYASFSTSTNVTLTLSYRVDGGAWVQVWSTSVVGMTPNWQLKPWPFVNVDINQTGDVDLKLETSGNNGVLVDTFKVKDNRPNLPPVANDSTMSVSEGVSVGTSVGTIDASDPNTGDPLSFAITAGNAGGVFAINSTTGEITVSGTLDYDVLNLYSLTVQVTDSLGLSDTATVTINITEIITDLIAVSDSVSVQADTTSTAYAVLSNDSIPTGQTGSVLGFYNSVAHYDAGVSGAPADPTSVDGGSWTGSETEDGDYTSGNVTGLPSINDNGSGLDAWVVTDNTAGGGQWITYTKTPSAAELALANANGWIFETKMRFIDDFGAGVSTVLIYGNGSKRFLVFFELNASGDLVAQTFGTGGATYTLTTGGTGSQDFHDIQMVYDPSTSTASFVVDGVRYDGGNWSGQGNGFTGVQWGNGSSGGKGSAAFHQVKWGYLDQTATLASGATASFANGDVTFNPNGGYAYLGAGDTVEEALTYAITGGIGNTSTGSVFVTVQGVNDAPVVDDTSGSLAEDVSVGAAVATMTSSDVDMADTISYAITAGNTGDAFTIDANSGAITTAAALDFETTANYTLSVTGTDSGGLSDTATVTVTVTDSNEAPVANDASGSVAENTAAGAGVTTVTATDPDAGDIVNFAIIAGNTGGAFVIDANTGAITTTAPLNHESVSQYNLTVTATDSGGLSDTATVIVTVTNVNEAPSAATAAGSVAENSAAGTSVATVLATDPDAGDTLSFAITAGNTGGVFAINANTGLITAAAGLDYESASQYVLTVTVTDDGGLSDVSSVTVDVTDVNEAPVANDASGSVAEDAPVGTLVATVGSSDPDTGDSVSFAITAGNTGGAFAINSTTGEITTATSLDYQTTSSYSLTVTVTDGGGLTDTALVNVAVTNVNDSPIFANDPITGANGVIFSAYSGSISGEATDPDTGDTLTYSKVSGPAWLIVAADGSLSGTPTATDAGLNVFTVEVSDGKGGTAQATLNITLNSSGTVYLENFQSYDVENPSDFSVAGAPTGNWTASNSGANATRIFNTGNYGGTRLWISNVDGTSITSAGIPLGSNANYTMSAVLLTETATAGRTLNARYDILVGQTAATAVSIIGGPQAVVTNGDDWQVADSKTDHVFTHSFQTEYLNAGDQLFVRYERVGVLVTGGWFGVDDIQIDLLGLNAAPVAGDGTFSVDENAAPGTVVGSVSATDPDVADTLTYSISAGNAGGEFVIDSATGQISTTTALDFESTSQYVMTVEVSDGRLTDSANVTINVSDLNEAPVAVDTNVSIAEDTSAGSSVTTVSSTDQDVGDSVSYSITAGNDGSFAINSTSGEITLATMVDYETTSSYVLTVTATDAGGLTGTATVNVTVTDVVFEDYDSDSLDDNWEIANFGDTISTDGTGDTDNDGLTDGEEYLAGSDPNSSDGDTDGFHDVLELKVGTDPLDNLDFPDSSYAGLEGWWSLDESTGATIALDNSGNALHAQVSEAVFSGAEASFDGVDDYITTDPGLMNNLSAFTMSGWYRSGLTNGSRIGLWGQNDVVEFGINGNSLRVWTAGGGSASASIPTVNQWHHVVVVGDGSSLKIYIDGVLAGTGGNNATNYGSSASSFNIGGGGVWDASGNAFTGDIKDVRVYYRAVDISEFYPVAPAQTSINVGKASDVVAQTPALGKVRGVRLCTASDDDCGKANKGL</sequence>
<evidence type="ECO:0000259" key="12">
    <source>
        <dbReference type="PROSITE" id="PS51820"/>
    </source>
</evidence>
<keyword evidence="6" id="KW-1133">Transmembrane helix</keyword>
<dbReference type="EMBL" id="BAABRL010000001">
    <property type="protein sequence ID" value="GAA5494077.1"/>
    <property type="molecule type" value="Genomic_DNA"/>
</dbReference>
<comment type="subcellular location">
    <subcellularLocation>
        <location evidence="1">Secreted</location>
    </subcellularLocation>
</comment>
<feature type="domain" description="Cadherin" evidence="10">
    <location>
        <begin position="1155"/>
        <end position="1259"/>
    </location>
</feature>
<dbReference type="PANTHER" id="PTHR24026">
    <property type="entry name" value="FAT ATYPICAL CADHERIN-RELATED"/>
    <property type="match status" value="1"/>
</dbReference>
<dbReference type="InterPro" id="IPR003598">
    <property type="entry name" value="Ig_sub2"/>
</dbReference>
<keyword evidence="6" id="KW-0472">Membrane</keyword>
<dbReference type="SMART" id="SM00112">
    <property type="entry name" value="CA"/>
    <property type="match status" value="8"/>
</dbReference>
<feature type="region of interest" description="Disordered" evidence="8">
    <location>
        <begin position="222"/>
        <end position="243"/>
    </location>
</feature>
<dbReference type="SUPFAM" id="SSF48726">
    <property type="entry name" value="Immunoglobulin"/>
    <property type="match status" value="1"/>
</dbReference>
<dbReference type="PANTHER" id="PTHR24026:SF126">
    <property type="entry name" value="PROTOCADHERIN FAT 4"/>
    <property type="match status" value="1"/>
</dbReference>
<evidence type="ECO:0000256" key="1">
    <source>
        <dbReference type="ARBA" id="ARBA00004613"/>
    </source>
</evidence>
<dbReference type="Pfam" id="PF07691">
    <property type="entry name" value="PA14"/>
    <property type="match status" value="1"/>
</dbReference>
<feature type="signal peptide" evidence="9">
    <location>
        <begin position="1"/>
        <end position="27"/>
    </location>
</feature>
<dbReference type="PROSITE" id="PS51820">
    <property type="entry name" value="PA14"/>
    <property type="match status" value="1"/>
</dbReference>
<dbReference type="Pfam" id="PF19805">
    <property type="entry name" value="DUF6288"/>
    <property type="match status" value="1"/>
</dbReference>
<dbReference type="InterPro" id="IPR006558">
    <property type="entry name" value="LamG-like"/>
</dbReference>
<dbReference type="Pfam" id="PF00028">
    <property type="entry name" value="Cadherin"/>
    <property type="match status" value="8"/>
</dbReference>
<keyword evidence="5" id="KW-0106">Calcium</keyword>
<feature type="domain" description="Cadherin" evidence="10">
    <location>
        <begin position="2242"/>
        <end position="2335"/>
    </location>
</feature>
<feature type="domain" description="Cadherin" evidence="10">
    <location>
        <begin position="1768"/>
        <end position="1867"/>
    </location>
</feature>
<evidence type="ECO:0000256" key="7">
    <source>
        <dbReference type="ARBA" id="ARBA00023157"/>
    </source>
</evidence>
<dbReference type="Gene3D" id="2.60.40.60">
    <property type="entry name" value="Cadherins"/>
    <property type="match status" value="8"/>
</dbReference>
<dbReference type="InterPro" id="IPR002126">
    <property type="entry name" value="Cadherin-like_dom"/>
</dbReference>
<dbReference type="SMART" id="SM00560">
    <property type="entry name" value="LamGL"/>
    <property type="match status" value="1"/>
</dbReference>
<feature type="domain" description="Cadherin" evidence="10">
    <location>
        <begin position="1579"/>
        <end position="1671"/>
    </location>
</feature>
<feature type="chain" id="PRO_5045905821" description="Staphylococcus aureus surface protein A" evidence="9">
    <location>
        <begin position="28"/>
        <end position="2743"/>
    </location>
</feature>
<keyword evidence="2" id="KW-0964">Secreted</keyword>
<dbReference type="SMART" id="SM00758">
    <property type="entry name" value="PA14"/>
    <property type="match status" value="1"/>
</dbReference>
<feature type="domain" description="Cadherin" evidence="10">
    <location>
        <begin position="892"/>
        <end position="994"/>
    </location>
</feature>
<dbReference type="InterPro" id="IPR013320">
    <property type="entry name" value="ConA-like_dom_sf"/>
</dbReference>
<proteinExistence type="predicted"/>
<dbReference type="Pfam" id="PF13385">
    <property type="entry name" value="Laminin_G_3"/>
    <property type="match status" value="1"/>
</dbReference>
<feature type="region of interest" description="Disordered" evidence="8">
    <location>
        <begin position="1304"/>
        <end position="1325"/>
    </location>
</feature>
<dbReference type="SMART" id="SM00409">
    <property type="entry name" value="IG"/>
    <property type="match status" value="1"/>
</dbReference>
<dbReference type="PRINTS" id="PR00205">
    <property type="entry name" value="CADHERIN"/>
</dbReference>
<feature type="domain" description="Cadherin" evidence="10">
    <location>
        <begin position="1670"/>
        <end position="1769"/>
    </location>
</feature>
<dbReference type="SMART" id="SM00408">
    <property type="entry name" value="IGc2"/>
    <property type="match status" value="1"/>
</dbReference>
<dbReference type="Gene3D" id="2.60.40.10">
    <property type="entry name" value="Immunoglobulins"/>
    <property type="match status" value="3"/>
</dbReference>
<feature type="domain" description="Cadherin" evidence="10">
    <location>
        <begin position="2334"/>
        <end position="2426"/>
    </location>
</feature>
<evidence type="ECO:0000256" key="9">
    <source>
        <dbReference type="SAM" id="SignalP"/>
    </source>
</evidence>
<dbReference type="InterPro" id="IPR036179">
    <property type="entry name" value="Ig-like_dom_sf"/>
</dbReference>
<dbReference type="SUPFAM" id="SSF49313">
    <property type="entry name" value="Cadherin-like"/>
    <property type="match status" value="9"/>
</dbReference>
<evidence type="ECO:0000256" key="3">
    <source>
        <dbReference type="ARBA" id="ARBA00022692"/>
    </source>
</evidence>
<evidence type="ECO:0000256" key="2">
    <source>
        <dbReference type="ARBA" id="ARBA00022525"/>
    </source>
</evidence>
<protein>
    <recommendedName>
        <fullName evidence="15">Staphylococcus aureus surface protein A</fullName>
    </recommendedName>
</protein>
<dbReference type="Pfam" id="PF18884">
    <property type="entry name" value="TSP3_bac"/>
    <property type="match status" value="1"/>
</dbReference>
<dbReference type="InterPro" id="IPR037524">
    <property type="entry name" value="PA14/GLEYA"/>
</dbReference>
<keyword evidence="4 9" id="KW-0732">Signal</keyword>
<evidence type="ECO:0000313" key="14">
    <source>
        <dbReference type="Proteomes" id="UP001424741"/>
    </source>
</evidence>
<dbReference type="InterPro" id="IPR006644">
    <property type="entry name" value="Cadg"/>
</dbReference>
<dbReference type="CDD" id="cd11304">
    <property type="entry name" value="Cadherin_repeat"/>
    <property type="match status" value="8"/>
</dbReference>
<dbReference type="InterPro" id="IPR013783">
    <property type="entry name" value="Ig-like_fold"/>
</dbReference>
<organism evidence="13 14">
    <name type="scientific">Rubritalea halochordaticola</name>
    <dbReference type="NCBI Taxonomy" id="714537"/>
    <lineage>
        <taxon>Bacteria</taxon>
        <taxon>Pseudomonadati</taxon>
        <taxon>Verrucomicrobiota</taxon>
        <taxon>Verrucomicrobiia</taxon>
        <taxon>Verrucomicrobiales</taxon>
        <taxon>Rubritaleaceae</taxon>
        <taxon>Rubritalea</taxon>
    </lineage>
</organism>
<evidence type="ECO:0000256" key="5">
    <source>
        <dbReference type="ARBA" id="ARBA00022837"/>
    </source>
</evidence>
<dbReference type="CDD" id="cd00096">
    <property type="entry name" value="Ig"/>
    <property type="match status" value="1"/>
</dbReference>
<keyword evidence="14" id="KW-1185">Reference proteome</keyword>
<evidence type="ECO:0008006" key="15">
    <source>
        <dbReference type="Google" id="ProtNLM"/>
    </source>
</evidence>
<gene>
    <name evidence="13" type="ORF">Rhal01_00233</name>
</gene>
<evidence type="ECO:0000259" key="10">
    <source>
        <dbReference type="PROSITE" id="PS50268"/>
    </source>
</evidence>
<feature type="domain" description="Ig-like" evidence="11">
    <location>
        <begin position="627"/>
        <end position="707"/>
    </location>
</feature>
<evidence type="ECO:0000259" key="11">
    <source>
        <dbReference type="PROSITE" id="PS50835"/>
    </source>
</evidence>
<feature type="compositionally biased region" description="Acidic residues" evidence="8">
    <location>
        <begin position="2455"/>
        <end position="2467"/>
    </location>
</feature>
<dbReference type="Gene3D" id="3.90.182.10">
    <property type="entry name" value="Toxin - Anthrax Protective Antigen,domain 1"/>
    <property type="match status" value="1"/>
</dbReference>
<comment type="caution">
    <text evidence="13">The sequence shown here is derived from an EMBL/GenBank/DDBJ whole genome shotgun (WGS) entry which is preliminary data.</text>
</comment>
<dbReference type="InterPro" id="IPR059100">
    <property type="entry name" value="TSP3_bac"/>
</dbReference>
<dbReference type="InterPro" id="IPR003599">
    <property type="entry name" value="Ig_sub"/>
</dbReference>
<dbReference type="InterPro" id="IPR011658">
    <property type="entry name" value="PA14_dom"/>
</dbReference>
<dbReference type="SMART" id="SM00736">
    <property type="entry name" value="CADG"/>
    <property type="match status" value="6"/>
</dbReference>
<dbReference type="Gene3D" id="2.60.120.200">
    <property type="match status" value="2"/>
</dbReference>
<reference evidence="13 14" key="1">
    <citation type="submission" date="2024-02" db="EMBL/GenBank/DDBJ databases">
        <title>Rubritalea halochordaticola NBRC 107102.</title>
        <authorList>
            <person name="Ichikawa N."/>
            <person name="Katano-Makiyama Y."/>
            <person name="Hidaka K."/>
        </authorList>
    </citation>
    <scope>NUCLEOTIDE SEQUENCE [LARGE SCALE GENOMIC DNA]</scope>
    <source>
        <strain evidence="13 14">NBRC 107102</strain>
    </source>
</reference>
<dbReference type="InterPro" id="IPR007110">
    <property type="entry name" value="Ig-like_dom"/>
</dbReference>
<feature type="domain" description="PA14" evidence="12">
    <location>
        <begin position="714"/>
        <end position="872"/>
    </location>
</feature>
<accession>A0ABP9V0F2</accession>
<name>A0ABP9V0F2_9BACT</name>
<dbReference type="Proteomes" id="UP001424741">
    <property type="component" value="Unassembled WGS sequence"/>
</dbReference>
<dbReference type="InterPro" id="IPR046255">
    <property type="entry name" value="DUF6288"/>
</dbReference>
<dbReference type="SUPFAM" id="SSF49899">
    <property type="entry name" value="Concanavalin A-like lectins/glucanases"/>
    <property type="match status" value="2"/>
</dbReference>
<dbReference type="Pfam" id="PF17963">
    <property type="entry name" value="Big_9"/>
    <property type="match status" value="1"/>
</dbReference>
<feature type="domain" description="Cadherin" evidence="10">
    <location>
        <begin position="1866"/>
        <end position="1965"/>
    </location>
</feature>
<evidence type="ECO:0000256" key="8">
    <source>
        <dbReference type="SAM" id="MobiDB-lite"/>
    </source>
</evidence>